<name>A0A0P0EYE2_BACT4</name>
<proteinExistence type="predicted"/>
<sequence>MNIPKNKDETFYADINIFFSTYLPVYIHKVFNFALYQQGVNSILPFDRACIDNEDNK</sequence>
<dbReference type="KEGG" id="btho:Btheta7330_05134"/>
<dbReference type="Proteomes" id="UP000095541">
    <property type="component" value="Unassembled WGS sequence"/>
</dbReference>
<organism evidence="1 2">
    <name type="scientific">Bacteroides thetaiotaomicron</name>
    <dbReference type="NCBI Taxonomy" id="818"/>
    <lineage>
        <taxon>Bacteria</taxon>
        <taxon>Pseudomonadati</taxon>
        <taxon>Bacteroidota</taxon>
        <taxon>Bacteroidia</taxon>
        <taxon>Bacteroidales</taxon>
        <taxon>Bacteroidaceae</taxon>
        <taxon>Bacteroides</taxon>
    </lineage>
</organism>
<accession>C6IJG5</accession>
<evidence type="ECO:0000313" key="1">
    <source>
        <dbReference type="EMBL" id="CUQ03800.1"/>
    </source>
</evidence>
<dbReference type="PATRIC" id="fig|818.23.peg.5290"/>
<protein>
    <submittedName>
        <fullName evidence="1">Uncharacterized protein</fullName>
    </submittedName>
</protein>
<dbReference type="EMBL" id="CZBI01000003">
    <property type="protein sequence ID" value="CUQ03800.1"/>
    <property type="molecule type" value="Genomic_DNA"/>
</dbReference>
<gene>
    <name evidence="1" type="ORF">ERS852557_02532</name>
</gene>
<evidence type="ECO:0000313" key="2">
    <source>
        <dbReference type="Proteomes" id="UP000095541"/>
    </source>
</evidence>
<accession>A0A0P0EYE2</accession>
<dbReference type="AlphaFoldDB" id="A0A0P0EYE2"/>
<reference evidence="1 2" key="1">
    <citation type="submission" date="2015-09" db="EMBL/GenBank/DDBJ databases">
        <authorList>
            <consortium name="Pathogen Informatics"/>
        </authorList>
    </citation>
    <scope>NUCLEOTIDE SEQUENCE [LARGE SCALE GENOMIC DNA]</scope>
    <source>
        <strain evidence="1 2">2789STDY5834945</strain>
    </source>
</reference>